<dbReference type="SUPFAM" id="SSF53850">
    <property type="entry name" value="Periplasmic binding protein-like II"/>
    <property type="match status" value="1"/>
</dbReference>
<dbReference type="PANTHER" id="PTHR18966">
    <property type="entry name" value="IONOTROPIC GLUTAMATE RECEPTOR"/>
    <property type="match status" value="1"/>
</dbReference>
<evidence type="ECO:0000259" key="12">
    <source>
        <dbReference type="SMART" id="SM00079"/>
    </source>
</evidence>
<keyword evidence="10" id="KW-0407">Ion channel</keyword>
<proteinExistence type="predicted"/>
<feature type="transmembrane region" description="Helical" evidence="11">
    <location>
        <begin position="265"/>
        <end position="289"/>
    </location>
</feature>
<keyword evidence="3 11" id="KW-0812">Transmembrane</keyword>
<evidence type="ECO:0000256" key="9">
    <source>
        <dbReference type="ARBA" id="ARBA00023286"/>
    </source>
</evidence>
<accession>A0A2G5CBB6</accession>
<dbReference type="Pfam" id="PF00060">
    <property type="entry name" value="Lig_chan"/>
    <property type="match status" value="1"/>
</dbReference>
<dbReference type="SMART" id="SM00079">
    <property type="entry name" value="PBPe"/>
    <property type="match status" value="1"/>
</dbReference>
<evidence type="ECO:0000256" key="11">
    <source>
        <dbReference type="SAM" id="Phobius"/>
    </source>
</evidence>
<dbReference type="InterPro" id="IPR001320">
    <property type="entry name" value="Iontro_rcpt_C"/>
</dbReference>
<dbReference type="GO" id="GO:0016020">
    <property type="term" value="C:membrane"/>
    <property type="evidence" value="ECO:0007669"/>
    <property type="project" value="UniProtKB-SubCell"/>
</dbReference>
<dbReference type="Proteomes" id="UP000230069">
    <property type="component" value="Unassembled WGS sequence"/>
</dbReference>
<organism evidence="13 14">
    <name type="scientific">Aquilegia coerulea</name>
    <name type="common">Rocky mountain columbine</name>
    <dbReference type="NCBI Taxonomy" id="218851"/>
    <lineage>
        <taxon>Eukaryota</taxon>
        <taxon>Viridiplantae</taxon>
        <taxon>Streptophyta</taxon>
        <taxon>Embryophyta</taxon>
        <taxon>Tracheophyta</taxon>
        <taxon>Spermatophyta</taxon>
        <taxon>Magnoliopsida</taxon>
        <taxon>Ranunculales</taxon>
        <taxon>Ranunculaceae</taxon>
        <taxon>Thalictroideae</taxon>
        <taxon>Aquilegia</taxon>
    </lineage>
</organism>
<keyword evidence="8" id="KW-0325">Glycoprotein</keyword>
<evidence type="ECO:0000256" key="4">
    <source>
        <dbReference type="ARBA" id="ARBA00022989"/>
    </source>
</evidence>
<evidence type="ECO:0000256" key="3">
    <source>
        <dbReference type="ARBA" id="ARBA00022692"/>
    </source>
</evidence>
<dbReference type="InParanoid" id="A0A2G5CBB6"/>
<comment type="subcellular location">
    <subcellularLocation>
        <location evidence="1">Membrane</location>
        <topology evidence="1">Multi-pass membrane protein</topology>
    </subcellularLocation>
</comment>
<keyword evidence="2" id="KW-0813">Transport</keyword>
<keyword evidence="9" id="KW-1071">Ligand-gated ion channel</keyword>
<dbReference type="FunFam" id="3.40.190.10:FF:000195">
    <property type="entry name" value="Glutamate receptor 2.7"/>
    <property type="match status" value="1"/>
</dbReference>
<evidence type="ECO:0000256" key="1">
    <source>
        <dbReference type="ARBA" id="ARBA00004141"/>
    </source>
</evidence>
<evidence type="ECO:0000256" key="10">
    <source>
        <dbReference type="ARBA" id="ARBA00023303"/>
    </source>
</evidence>
<dbReference type="Gene3D" id="3.40.190.10">
    <property type="entry name" value="Periplasmic binding protein-like II"/>
    <property type="match status" value="2"/>
</dbReference>
<keyword evidence="4 11" id="KW-1133">Transmembrane helix</keyword>
<evidence type="ECO:0000256" key="2">
    <source>
        <dbReference type="ARBA" id="ARBA00022448"/>
    </source>
</evidence>
<name>A0A2G5CBB6_AQUCA</name>
<feature type="transmembrane region" description="Helical" evidence="11">
    <location>
        <begin position="85"/>
        <end position="103"/>
    </location>
</feature>
<dbReference type="STRING" id="218851.A0A2G5CBB6"/>
<keyword evidence="7" id="KW-0675">Receptor</keyword>
<keyword evidence="5" id="KW-0406">Ion transport</keyword>
<dbReference type="OrthoDB" id="5984008at2759"/>
<dbReference type="EMBL" id="KZ305085">
    <property type="protein sequence ID" value="PIA28581.1"/>
    <property type="molecule type" value="Genomic_DNA"/>
</dbReference>
<evidence type="ECO:0000313" key="13">
    <source>
        <dbReference type="EMBL" id="PIA28581.1"/>
    </source>
</evidence>
<evidence type="ECO:0000256" key="5">
    <source>
        <dbReference type="ARBA" id="ARBA00023065"/>
    </source>
</evidence>
<protein>
    <recommendedName>
        <fullName evidence="12">Ionotropic glutamate receptor C-terminal domain-containing protein</fullName>
    </recommendedName>
</protein>
<evidence type="ECO:0000313" key="14">
    <source>
        <dbReference type="Proteomes" id="UP000230069"/>
    </source>
</evidence>
<sequence>MIVPFKKHEDNNDTWKFLHPLSKNFAISMATFIVTTFWVWFLEHGLVDEYRSGFSYEPIKKILDLTSEIIPVIYRKKFSSILSKLMVIIWMFLISGLTLNYMVTLTSILSLEQQEPTIADFNELIKKGDFVGYRKGTFVIDLLKRVRFDESKLKPYNSPEECHELLSKGSQNGGVSAVFDEMPYVDIFLAKYCFKYTKVGPTHKTDGFGFVFPKGSPLVSDISKAVLEVTEGNKLLDMEREWFTPNTTCKEDKWAIFTSTNPSSLIQFAICILVLSLLITSSMFGSYLFERPSYPKSSKEKKNS</sequence>
<reference evidence="13 14" key="1">
    <citation type="submission" date="2017-09" db="EMBL/GenBank/DDBJ databases">
        <title>WGS assembly of Aquilegia coerulea Goldsmith.</title>
        <authorList>
            <person name="Hodges S."/>
            <person name="Kramer E."/>
            <person name="Nordborg M."/>
            <person name="Tomkins J."/>
            <person name="Borevitz J."/>
            <person name="Derieg N."/>
            <person name="Yan J."/>
            <person name="Mihaltcheva S."/>
            <person name="Hayes R.D."/>
            <person name="Rokhsar D."/>
        </authorList>
    </citation>
    <scope>NUCLEOTIDE SEQUENCE [LARGE SCALE GENOMIC DNA]</scope>
    <source>
        <strain evidence="14">cv. Goldsmith</strain>
    </source>
</reference>
<dbReference type="GO" id="GO:0015276">
    <property type="term" value="F:ligand-gated monoatomic ion channel activity"/>
    <property type="evidence" value="ECO:0007669"/>
    <property type="project" value="InterPro"/>
</dbReference>
<keyword evidence="6 11" id="KW-0472">Membrane</keyword>
<gene>
    <name evidence="13" type="ORF">AQUCO_06800028v1</name>
</gene>
<evidence type="ECO:0000256" key="8">
    <source>
        <dbReference type="ARBA" id="ARBA00023180"/>
    </source>
</evidence>
<dbReference type="InterPro" id="IPR015683">
    <property type="entry name" value="Ionotropic_Glu_rcpt"/>
</dbReference>
<dbReference type="AlphaFoldDB" id="A0A2G5CBB6"/>
<evidence type="ECO:0000256" key="7">
    <source>
        <dbReference type="ARBA" id="ARBA00023170"/>
    </source>
</evidence>
<feature type="transmembrane region" description="Helical" evidence="11">
    <location>
        <begin position="25"/>
        <end position="42"/>
    </location>
</feature>
<evidence type="ECO:0000256" key="6">
    <source>
        <dbReference type="ARBA" id="ARBA00023136"/>
    </source>
</evidence>
<feature type="domain" description="Ionotropic glutamate receptor C-terminal" evidence="12">
    <location>
        <begin position="31"/>
        <end position="245"/>
    </location>
</feature>
<keyword evidence="14" id="KW-1185">Reference proteome</keyword>